<proteinExistence type="predicted"/>
<organism evidence="1">
    <name type="scientific">Siphoviridae sp. ctyvQ1</name>
    <dbReference type="NCBI Taxonomy" id="2826525"/>
    <lineage>
        <taxon>Viruses</taxon>
        <taxon>Duplodnaviria</taxon>
        <taxon>Heunggongvirae</taxon>
        <taxon>Uroviricota</taxon>
        <taxon>Caudoviricetes</taxon>
    </lineage>
</organism>
<name>A0A8S5QZ62_9CAUD</name>
<sequence length="220" mass="25264">MLPPIKIKICDRDQNMATAYGGKRARVETQEGQIVIKDEDAILKTDRVISFIPNDFISPIKIKIINLNIIYAFLESELARIAFFAQIEYRTHQLLEFCKFKSSVAFHDILKTVLTKTSGKIHEKNTLKGFCRALSIFVDSKQTAFFRFEQNVKGIRMLNEKLLPNQSMIMRVVNISETIILSSHYKTIGDITQGTIQEQFLGDNTINNIFVEKKITNDKE</sequence>
<dbReference type="EMBL" id="BK015776">
    <property type="protein sequence ID" value="DAE24559.1"/>
    <property type="molecule type" value="Genomic_DNA"/>
</dbReference>
<accession>A0A8S5QZ62</accession>
<evidence type="ECO:0000313" key="1">
    <source>
        <dbReference type="EMBL" id="DAE24559.1"/>
    </source>
</evidence>
<protein>
    <submittedName>
        <fullName evidence="1">Uncharacterized protein</fullName>
    </submittedName>
</protein>
<reference evidence="1" key="1">
    <citation type="journal article" date="2021" name="Proc. Natl. Acad. Sci. U.S.A.">
        <title>A Catalog of Tens of Thousands of Viruses from Human Metagenomes Reveals Hidden Associations with Chronic Diseases.</title>
        <authorList>
            <person name="Tisza M.J."/>
            <person name="Buck C.B."/>
        </authorList>
    </citation>
    <scope>NUCLEOTIDE SEQUENCE</scope>
    <source>
        <strain evidence="1">CtyvQ1</strain>
    </source>
</reference>